<evidence type="ECO:0000313" key="5">
    <source>
        <dbReference type="EMBL" id="KAK1464174.1"/>
    </source>
</evidence>
<protein>
    <recommendedName>
        <fullName evidence="4">Threonine/serine exporter-like N-terminal domain-containing protein</fullName>
    </recommendedName>
</protein>
<feature type="transmembrane region" description="Helical" evidence="3">
    <location>
        <begin position="930"/>
        <end position="951"/>
    </location>
</feature>
<feature type="transmembrane region" description="Helical" evidence="3">
    <location>
        <begin position="1132"/>
        <end position="1150"/>
    </location>
</feature>
<dbReference type="InterPro" id="IPR051361">
    <property type="entry name" value="ThrE/Ser_Exporter"/>
</dbReference>
<feature type="transmembrane region" description="Helical" evidence="3">
    <location>
        <begin position="891"/>
        <end position="910"/>
    </location>
</feature>
<dbReference type="Pfam" id="PF06738">
    <property type="entry name" value="ThrE"/>
    <property type="match status" value="1"/>
</dbReference>
<feature type="region of interest" description="Disordered" evidence="2">
    <location>
        <begin position="660"/>
        <end position="694"/>
    </location>
</feature>
<dbReference type="Proteomes" id="UP001239795">
    <property type="component" value="Unassembled WGS sequence"/>
</dbReference>
<feature type="domain" description="Threonine/serine exporter-like N-terminal" evidence="4">
    <location>
        <begin position="708"/>
        <end position="950"/>
    </location>
</feature>
<proteinExistence type="inferred from homology"/>
<dbReference type="InterPro" id="IPR010619">
    <property type="entry name" value="ThrE-like_N"/>
</dbReference>
<dbReference type="PANTHER" id="PTHR31082:SF4">
    <property type="entry name" value="PHEROMONE-REGULATED MEMBRANE PROTEIN 10"/>
    <property type="match status" value="1"/>
</dbReference>
<feature type="compositionally biased region" description="Basic residues" evidence="2">
    <location>
        <begin position="301"/>
        <end position="310"/>
    </location>
</feature>
<accession>A0AAI9XXB2</accession>
<feature type="transmembrane region" description="Helical" evidence="3">
    <location>
        <begin position="972"/>
        <end position="990"/>
    </location>
</feature>
<feature type="region of interest" description="Disordered" evidence="2">
    <location>
        <begin position="249"/>
        <end position="629"/>
    </location>
</feature>
<feature type="region of interest" description="Disordered" evidence="2">
    <location>
        <begin position="1068"/>
        <end position="1123"/>
    </location>
</feature>
<keyword evidence="3" id="KW-0812">Transmembrane</keyword>
<comment type="similarity">
    <text evidence="1">Belongs to the ThrE exporter (TC 2.A.79) family.</text>
</comment>
<dbReference type="AlphaFoldDB" id="A0AAI9XXB2"/>
<evidence type="ECO:0000256" key="2">
    <source>
        <dbReference type="SAM" id="MobiDB-lite"/>
    </source>
</evidence>
<dbReference type="PANTHER" id="PTHR31082">
    <property type="entry name" value="PHEROMONE-REGULATED MEMBRANE PROTEIN 10"/>
    <property type="match status" value="1"/>
</dbReference>
<feature type="region of interest" description="Disordered" evidence="2">
    <location>
        <begin position="68"/>
        <end position="104"/>
    </location>
</feature>
<sequence>MGAVTERGAMGVNVDIDVKHGSRSIFSTTITDHRHTAANTLFSTDVRIRRGVQVYGYGYHRAEPSILRDNAEAHQTRQPSSTGAEKHHYGHHAPSKEPATSRLRARGASRSARCRFCCCVFLGSAFLRSILSCSFSSSFSLLRLVFFAIHYVPSLRSFRLLSKLLDSIDHPLLALSSSSLTSSHPPNQLQLAFQLPHIMAPTFHECYRRESRLSCIEALVPPPAISSYSIEDNRAESTKSLETAIVSSLDNMPGSPQESGQTSSGSSNTPPNPFENPAQEQPKLRTPPLLHPSSATPQARKEKKEKKKVGFHADSPQPSQTPLVDNRPPSIVIDDDYFAQSMSPEVNPFDTPGRIATPRRDNDATPAGAPDAGELRRALTQVLISENQENNPSETPARPRPVLRRNTSYDAPEERQKADLAEQTAGERQQRSGLEARQRANRLAVSVENYSSPPSRRNSIDGYNPFSDDEETDHVTGLSSAVDGSDERRKVRSRPRKNSHLDAENLVRSHTRRAKKGGRGPNDYFKYEAPAGARSGTATPTLEQSYAHDYVPPPKQYHGGILSSLLKLYNENGSGGSSGRNTPGSNTPATATPNHSPPGSMPASAAPSTPGSPRPSRPNSGLFNYHKKQGSRSSMALAELMKSSSAMAGPASSVFSQGFTEKLKTEPPSRPKRKKSGVWGGSSPKSSKSEDKHRITKHIAQILSRHKYLVKLCRALMMYGAPTHRLEEYMKMSARVLEIEGQFLYIPGCMIISFDDSATHTTEVKIVRSAHGVDLGKLRDVHDIYKQVVHDLISADEATIMLESITARKLKFGNWMRVPVYGLASVCVAPFAFQGRFIDLPIAFILGCILGWMQLILAPSNELYANVFEITASIVTSFLARAFGSINNGELFCFSALAQSSIALILPGYMVLCSSLELQSHNLVAGSVRMVYAMIYTLFLGYGTTIGTALYGMIDRHAESRTTCTNPLNRNWYLLFVPGFTLCLCIINQAKWKQTPVMITISLAGFLVNSYSSDFFVGNAQISNMLGALTVGLLANLYSRLGRHAHNYFLDFLDWWDLRMAPRFVSASRRRNERPRPEMYQMSGQTAGVAGPTGVHTPGENTPEGSAPATPTTTAFSEKDKAQGVVPERKRTVGYGLAAAAMLPAIFVQVPSGLAAGGSLLAGVTSADQITNNNGTSTSTDSSDLNNSAFAVLLSVIQVAIGITVGLFMSALMVYPLGKRRSGLLSF</sequence>
<feature type="compositionally biased region" description="Polar residues" evidence="2">
    <location>
        <begin position="382"/>
        <end position="394"/>
    </location>
</feature>
<reference evidence="5 6" key="1">
    <citation type="submission" date="2016-10" db="EMBL/GenBank/DDBJ databases">
        <title>The genome sequence of Colletotrichum fioriniae PJ7.</title>
        <authorList>
            <person name="Baroncelli R."/>
        </authorList>
    </citation>
    <scope>NUCLEOTIDE SEQUENCE [LARGE SCALE GENOMIC DNA]</scope>
    <source>
        <strain evidence="5">Col 31</strain>
    </source>
</reference>
<feature type="compositionally biased region" description="Basic and acidic residues" evidence="2">
    <location>
        <begin position="428"/>
        <end position="438"/>
    </location>
</feature>
<keyword evidence="3" id="KW-0472">Membrane</keyword>
<dbReference type="GO" id="GO:0022857">
    <property type="term" value="F:transmembrane transporter activity"/>
    <property type="evidence" value="ECO:0007669"/>
    <property type="project" value="InterPro"/>
</dbReference>
<feature type="transmembrane region" description="Helical" evidence="3">
    <location>
        <begin position="1015"/>
        <end position="1038"/>
    </location>
</feature>
<evidence type="ECO:0000313" key="6">
    <source>
        <dbReference type="Proteomes" id="UP001239795"/>
    </source>
</evidence>
<feature type="compositionally biased region" description="Low complexity" evidence="2">
    <location>
        <begin position="253"/>
        <end position="269"/>
    </location>
</feature>
<comment type="caution">
    <text evidence="5">The sequence shown here is derived from an EMBL/GenBank/DDBJ whole genome shotgun (WGS) entry which is preliminary data.</text>
</comment>
<keyword evidence="3" id="KW-1133">Transmembrane helix</keyword>
<feature type="transmembrane region" description="Helical" evidence="3">
    <location>
        <begin position="815"/>
        <end position="833"/>
    </location>
</feature>
<feature type="compositionally biased region" description="Basic residues" evidence="2">
    <location>
        <begin position="509"/>
        <end position="518"/>
    </location>
</feature>
<evidence type="ECO:0000256" key="3">
    <source>
        <dbReference type="SAM" id="Phobius"/>
    </source>
</evidence>
<feature type="compositionally biased region" description="Polar residues" evidence="2">
    <location>
        <begin position="448"/>
        <end position="457"/>
    </location>
</feature>
<keyword evidence="6" id="KW-1185">Reference proteome</keyword>
<evidence type="ECO:0000256" key="1">
    <source>
        <dbReference type="ARBA" id="ARBA00034125"/>
    </source>
</evidence>
<feature type="transmembrane region" description="Helical" evidence="3">
    <location>
        <begin position="863"/>
        <end position="884"/>
    </location>
</feature>
<gene>
    <name evidence="5" type="ORF">CMEL01_12935</name>
</gene>
<feature type="transmembrane region" description="Helical" evidence="3">
    <location>
        <begin position="840"/>
        <end position="857"/>
    </location>
</feature>
<feature type="transmembrane region" description="Helical" evidence="3">
    <location>
        <begin position="1189"/>
        <end position="1215"/>
    </location>
</feature>
<name>A0AAI9XXB2_9PEZI</name>
<evidence type="ECO:0000259" key="4">
    <source>
        <dbReference type="Pfam" id="PF06738"/>
    </source>
</evidence>
<organism evidence="5 6">
    <name type="scientific">Colletotrichum melonis</name>
    <dbReference type="NCBI Taxonomy" id="1209925"/>
    <lineage>
        <taxon>Eukaryota</taxon>
        <taxon>Fungi</taxon>
        <taxon>Dikarya</taxon>
        <taxon>Ascomycota</taxon>
        <taxon>Pezizomycotina</taxon>
        <taxon>Sordariomycetes</taxon>
        <taxon>Hypocreomycetidae</taxon>
        <taxon>Glomerellales</taxon>
        <taxon>Glomerellaceae</taxon>
        <taxon>Colletotrichum</taxon>
        <taxon>Colletotrichum acutatum species complex</taxon>
    </lineage>
</organism>
<dbReference type="EMBL" id="MLGG01000006">
    <property type="protein sequence ID" value="KAK1464174.1"/>
    <property type="molecule type" value="Genomic_DNA"/>
</dbReference>